<organism evidence="2 3">
    <name type="scientific">Pelobates cultripes</name>
    <name type="common">Western spadefoot toad</name>
    <dbReference type="NCBI Taxonomy" id="61616"/>
    <lineage>
        <taxon>Eukaryota</taxon>
        <taxon>Metazoa</taxon>
        <taxon>Chordata</taxon>
        <taxon>Craniata</taxon>
        <taxon>Vertebrata</taxon>
        <taxon>Euteleostomi</taxon>
        <taxon>Amphibia</taxon>
        <taxon>Batrachia</taxon>
        <taxon>Anura</taxon>
        <taxon>Pelobatoidea</taxon>
        <taxon>Pelobatidae</taxon>
        <taxon>Pelobates</taxon>
    </lineage>
</organism>
<evidence type="ECO:0000313" key="3">
    <source>
        <dbReference type="Proteomes" id="UP001295444"/>
    </source>
</evidence>
<feature type="compositionally biased region" description="Pro residues" evidence="1">
    <location>
        <begin position="87"/>
        <end position="102"/>
    </location>
</feature>
<dbReference type="EMBL" id="OW240915">
    <property type="protein sequence ID" value="CAH2285889.1"/>
    <property type="molecule type" value="Genomic_DNA"/>
</dbReference>
<feature type="region of interest" description="Disordered" evidence="1">
    <location>
        <begin position="67"/>
        <end position="137"/>
    </location>
</feature>
<sequence>MSPQDFSQYEDNGLIRYMNFFHNQKVIPFLELPRKVPLNTFDQFRYLQLRSFLNEVQNIETANKKLTHFDRPVEPPHTLPLSIPDPHLIPPPIPPHSGPTPKTPHTHDAHTQTDPTMAGTPLNTHRRTPTDKNDPTY</sequence>
<accession>A0AAD1W680</accession>
<dbReference type="Proteomes" id="UP001295444">
    <property type="component" value="Chromosome 04"/>
</dbReference>
<proteinExistence type="predicted"/>
<protein>
    <submittedName>
        <fullName evidence="2">Uncharacterized protein</fullName>
    </submittedName>
</protein>
<reference evidence="2" key="1">
    <citation type="submission" date="2022-03" db="EMBL/GenBank/DDBJ databases">
        <authorList>
            <person name="Alioto T."/>
            <person name="Alioto T."/>
            <person name="Gomez Garrido J."/>
        </authorList>
    </citation>
    <scope>NUCLEOTIDE SEQUENCE</scope>
</reference>
<evidence type="ECO:0000313" key="2">
    <source>
        <dbReference type="EMBL" id="CAH2285889.1"/>
    </source>
</evidence>
<feature type="compositionally biased region" description="Basic and acidic residues" evidence="1">
    <location>
        <begin position="128"/>
        <end position="137"/>
    </location>
</feature>
<gene>
    <name evidence="2" type="ORF">PECUL_23A043320</name>
</gene>
<evidence type="ECO:0000256" key="1">
    <source>
        <dbReference type="SAM" id="MobiDB-lite"/>
    </source>
</evidence>
<name>A0AAD1W680_PELCU</name>
<dbReference type="AlphaFoldDB" id="A0AAD1W680"/>
<keyword evidence="3" id="KW-1185">Reference proteome</keyword>